<dbReference type="Gene3D" id="1.10.260.40">
    <property type="entry name" value="lambda repressor-like DNA-binding domains"/>
    <property type="match status" value="1"/>
</dbReference>
<dbReference type="Proteomes" id="UP000028493">
    <property type="component" value="Unassembled WGS sequence"/>
</dbReference>
<evidence type="ECO:0000313" key="2">
    <source>
        <dbReference type="EMBL" id="CDH22244.1"/>
    </source>
</evidence>
<dbReference type="RefSeq" id="WP_038194156.1">
    <property type="nucleotide sequence ID" value="NZ_CAWLXS010000100.1"/>
</dbReference>
<accession>A0A077PQT8</accession>
<evidence type="ECO:0000259" key="1">
    <source>
        <dbReference type="PROSITE" id="PS50943"/>
    </source>
</evidence>
<organism evidence="2">
    <name type="scientific">Xenorhabdus bovienii str. kraussei Becker Underwood</name>
    <dbReference type="NCBI Taxonomy" id="1398204"/>
    <lineage>
        <taxon>Bacteria</taxon>
        <taxon>Pseudomonadati</taxon>
        <taxon>Pseudomonadota</taxon>
        <taxon>Gammaproteobacteria</taxon>
        <taxon>Enterobacterales</taxon>
        <taxon>Morganellaceae</taxon>
        <taxon>Xenorhabdus</taxon>
    </lineage>
</organism>
<comment type="caution">
    <text evidence="2">The sequence shown here is derived from an EMBL/GenBank/DDBJ whole genome shotgun (WGS) entry which is preliminary data.</text>
</comment>
<dbReference type="SMART" id="SM00530">
    <property type="entry name" value="HTH_XRE"/>
    <property type="match status" value="1"/>
</dbReference>
<dbReference type="InterPro" id="IPR010982">
    <property type="entry name" value="Lambda_DNA-bd_dom_sf"/>
</dbReference>
<dbReference type="InterPro" id="IPR001387">
    <property type="entry name" value="Cro/C1-type_HTH"/>
</dbReference>
<dbReference type="AlphaFoldDB" id="A0A077PQT8"/>
<dbReference type="CDD" id="cd00093">
    <property type="entry name" value="HTH_XRE"/>
    <property type="match status" value="1"/>
</dbReference>
<name>A0A077PQT8_XENBV</name>
<sequence>MNSLHTKPVILKLQAINAMIDDLKHDLMLSEDYAAAAILEHQIPSSEEFGARLNARRKALGIELATLELQTGVSASTLKRLFKDPDQVKFATVYAVSSALGVKLCAVE</sequence>
<proteinExistence type="predicted"/>
<dbReference type="HOGENOM" id="CLU_177105_0_0_6"/>
<dbReference type="GO" id="GO:0003677">
    <property type="term" value="F:DNA binding"/>
    <property type="evidence" value="ECO:0007669"/>
    <property type="project" value="InterPro"/>
</dbReference>
<dbReference type="EMBL" id="CBSZ010000005">
    <property type="protein sequence ID" value="CDH22244.1"/>
    <property type="molecule type" value="Genomic_DNA"/>
</dbReference>
<dbReference type="Pfam" id="PF01381">
    <property type="entry name" value="HTH_3"/>
    <property type="match status" value="1"/>
</dbReference>
<dbReference type="PROSITE" id="PS50943">
    <property type="entry name" value="HTH_CROC1"/>
    <property type="match status" value="1"/>
</dbReference>
<reference evidence="2" key="1">
    <citation type="submission" date="2013-07" db="EMBL/GenBank/DDBJ databases">
        <title>Sub-species coevolution in mutualistic symbiosis.</title>
        <authorList>
            <person name="Murfin K."/>
            <person name="Klassen J."/>
            <person name="Lee M."/>
            <person name="Forst S."/>
            <person name="Stock P."/>
            <person name="Goodrich-Blair H."/>
        </authorList>
    </citation>
    <scope>NUCLEOTIDE SEQUENCE [LARGE SCALE GENOMIC DNA]</scope>
    <source>
        <strain evidence="2">Kraussei Becker Underwood</strain>
    </source>
</reference>
<gene>
    <name evidence="2" type="ORF">XBKB1_1020015</name>
</gene>
<feature type="domain" description="HTH cro/C1-type" evidence="1">
    <location>
        <begin position="53"/>
        <end position="107"/>
    </location>
</feature>
<dbReference type="SUPFAM" id="SSF47413">
    <property type="entry name" value="lambda repressor-like DNA-binding domains"/>
    <property type="match status" value="1"/>
</dbReference>
<protein>
    <submittedName>
        <fullName evidence="2">Uncharacterized HTH-type transcriptional regulator HI_0666.1</fullName>
    </submittedName>
</protein>